<comment type="caution">
    <text evidence="2">The sequence shown here is derived from an EMBL/GenBank/DDBJ whole genome shotgun (WGS) entry which is preliminary data.</text>
</comment>
<proteinExistence type="predicted"/>
<sequence>SLHLKFIINPFQTKVFRVGKNNLLSISKKRRMLLIDAETGEEESKENKRSIFSFSDCYKNNGKCPIQQHDYCEFLQVKTARKLVSELLNCNCNFKGKIKDLKDHLDKTCNLIPVKQSIPYEITDQLNVMNKQIKELQDVVKDLQSQSQTEKLQTVLSYFFVFFKIIEKDQQIFELTKDIQKFKTEMNQTIIDLKKQQNQQIDNLKHELQEKDQTINALKIDSIEFKKQLEQYQIKFDQYIETR</sequence>
<feature type="non-terminal residue" evidence="2">
    <location>
        <position position="1"/>
    </location>
</feature>
<evidence type="ECO:0008006" key="4">
    <source>
        <dbReference type="Google" id="ProtNLM"/>
    </source>
</evidence>
<dbReference type="AlphaFoldDB" id="X6M2H1"/>
<evidence type="ECO:0000313" key="2">
    <source>
        <dbReference type="EMBL" id="ETO07776.1"/>
    </source>
</evidence>
<keyword evidence="3" id="KW-1185">Reference proteome</keyword>
<keyword evidence="1" id="KW-0175">Coiled coil</keyword>
<name>X6M2H1_RETFI</name>
<protein>
    <recommendedName>
        <fullName evidence="4">Viral A-type inclusion protein</fullName>
    </recommendedName>
</protein>
<evidence type="ECO:0000313" key="3">
    <source>
        <dbReference type="Proteomes" id="UP000023152"/>
    </source>
</evidence>
<feature type="coiled-coil region" evidence="1">
    <location>
        <begin position="126"/>
        <end position="153"/>
    </location>
</feature>
<accession>X6M2H1</accession>
<feature type="coiled-coil region" evidence="1">
    <location>
        <begin position="179"/>
        <end position="221"/>
    </location>
</feature>
<dbReference type="Proteomes" id="UP000023152">
    <property type="component" value="Unassembled WGS sequence"/>
</dbReference>
<evidence type="ECO:0000256" key="1">
    <source>
        <dbReference type="SAM" id="Coils"/>
    </source>
</evidence>
<gene>
    <name evidence="2" type="ORF">RFI_29614</name>
</gene>
<dbReference type="EMBL" id="ASPP01025745">
    <property type="protein sequence ID" value="ETO07776.1"/>
    <property type="molecule type" value="Genomic_DNA"/>
</dbReference>
<organism evidence="2 3">
    <name type="scientific">Reticulomyxa filosa</name>
    <dbReference type="NCBI Taxonomy" id="46433"/>
    <lineage>
        <taxon>Eukaryota</taxon>
        <taxon>Sar</taxon>
        <taxon>Rhizaria</taxon>
        <taxon>Retaria</taxon>
        <taxon>Foraminifera</taxon>
        <taxon>Monothalamids</taxon>
        <taxon>Reticulomyxidae</taxon>
        <taxon>Reticulomyxa</taxon>
    </lineage>
</organism>
<reference evidence="2 3" key="1">
    <citation type="journal article" date="2013" name="Curr. Biol.">
        <title>The Genome of the Foraminiferan Reticulomyxa filosa.</title>
        <authorList>
            <person name="Glockner G."/>
            <person name="Hulsmann N."/>
            <person name="Schleicher M."/>
            <person name="Noegel A.A."/>
            <person name="Eichinger L."/>
            <person name="Gallinger C."/>
            <person name="Pawlowski J."/>
            <person name="Sierra R."/>
            <person name="Euteneuer U."/>
            <person name="Pillet L."/>
            <person name="Moustafa A."/>
            <person name="Platzer M."/>
            <person name="Groth M."/>
            <person name="Szafranski K."/>
            <person name="Schliwa M."/>
        </authorList>
    </citation>
    <scope>NUCLEOTIDE SEQUENCE [LARGE SCALE GENOMIC DNA]</scope>
</reference>